<feature type="domain" description="DUF4440" evidence="1">
    <location>
        <begin position="12"/>
        <end position="53"/>
    </location>
</feature>
<organism evidence="2 3">
    <name type="scientific">Spirosoma agri</name>
    <dbReference type="NCBI Taxonomy" id="1987381"/>
    <lineage>
        <taxon>Bacteria</taxon>
        <taxon>Pseudomonadati</taxon>
        <taxon>Bacteroidota</taxon>
        <taxon>Cytophagia</taxon>
        <taxon>Cytophagales</taxon>
        <taxon>Cytophagaceae</taxon>
        <taxon>Spirosoma</taxon>
    </lineage>
</organism>
<gene>
    <name evidence="2" type="ORF">GK091_26335</name>
</gene>
<dbReference type="Proteomes" id="UP000477386">
    <property type="component" value="Unassembled WGS sequence"/>
</dbReference>
<keyword evidence="3" id="KW-1185">Reference proteome</keyword>
<evidence type="ECO:0000313" key="3">
    <source>
        <dbReference type="Proteomes" id="UP000477386"/>
    </source>
</evidence>
<reference evidence="2 3" key="1">
    <citation type="submission" date="2020-02" db="EMBL/GenBank/DDBJ databases">
        <title>Draft genome sequence of two Spirosoma agri KCTC 52727 and Spirosoma terrae KCTC 52035.</title>
        <authorList>
            <person name="Rojas J."/>
            <person name="Ambika Manirajan B."/>
            <person name="Ratering S."/>
            <person name="Suarez C."/>
            <person name="Schnell S."/>
        </authorList>
    </citation>
    <scope>NUCLEOTIDE SEQUENCE [LARGE SCALE GENOMIC DNA]</scope>
    <source>
        <strain evidence="2 3">KCTC 52727</strain>
    </source>
</reference>
<sequence>MNDLINIEGTQILGVTRQLTRLMIRRDTKAMNKILDENYTLTHMTGYVQSKSE</sequence>
<dbReference type="Pfam" id="PF14534">
    <property type="entry name" value="DUF4440"/>
    <property type="match status" value="1"/>
</dbReference>
<dbReference type="InterPro" id="IPR027843">
    <property type="entry name" value="DUF4440"/>
</dbReference>
<name>A0A6M0IT94_9BACT</name>
<evidence type="ECO:0000259" key="1">
    <source>
        <dbReference type="Pfam" id="PF14534"/>
    </source>
</evidence>
<dbReference type="EMBL" id="JAAGNZ010000004">
    <property type="protein sequence ID" value="NEU70413.1"/>
    <property type="molecule type" value="Genomic_DNA"/>
</dbReference>
<proteinExistence type="predicted"/>
<protein>
    <submittedName>
        <fullName evidence="2">Nuclear transport factor 2 family protein</fullName>
    </submittedName>
</protein>
<evidence type="ECO:0000313" key="2">
    <source>
        <dbReference type="EMBL" id="NEU70413.1"/>
    </source>
</evidence>
<comment type="caution">
    <text evidence="2">The sequence shown here is derived from an EMBL/GenBank/DDBJ whole genome shotgun (WGS) entry which is preliminary data.</text>
</comment>
<dbReference type="AlphaFoldDB" id="A0A6M0IT94"/>
<dbReference type="RefSeq" id="WP_164043719.1">
    <property type="nucleotide sequence ID" value="NZ_JAAGNZ010000004.1"/>
</dbReference>
<accession>A0A6M0IT94</accession>
<dbReference type="Gene3D" id="3.10.450.50">
    <property type="match status" value="1"/>
</dbReference>